<keyword evidence="3" id="KW-1185">Reference proteome</keyword>
<feature type="compositionally biased region" description="Polar residues" evidence="1">
    <location>
        <begin position="179"/>
        <end position="200"/>
    </location>
</feature>
<comment type="caution">
    <text evidence="2">The sequence shown here is derived from an EMBL/GenBank/DDBJ whole genome shotgun (WGS) entry which is preliminary data.</text>
</comment>
<feature type="region of interest" description="Disordered" evidence="1">
    <location>
        <begin position="304"/>
        <end position="331"/>
    </location>
</feature>
<feature type="non-terminal residue" evidence="2">
    <location>
        <position position="1"/>
    </location>
</feature>
<accession>A0A5J9TKK9</accession>
<feature type="compositionally biased region" description="Basic residues" evidence="1">
    <location>
        <begin position="223"/>
        <end position="239"/>
    </location>
</feature>
<dbReference type="AlphaFoldDB" id="A0A5J9TKK9"/>
<gene>
    <name evidence="2" type="ORF">EJB05_44794</name>
</gene>
<feature type="compositionally biased region" description="Polar residues" evidence="1">
    <location>
        <begin position="317"/>
        <end position="330"/>
    </location>
</feature>
<evidence type="ECO:0000256" key="1">
    <source>
        <dbReference type="SAM" id="MobiDB-lite"/>
    </source>
</evidence>
<feature type="region of interest" description="Disordered" evidence="1">
    <location>
        <begin position="179"/>
        <end position="282"/>
    </location>
</feature>
<organism evidence="2 3">
    <name type="scientific">Eragrostis curvula</name>
    <name type="common">weeping love grass</name>
    <dbReference type="NCBI Taxonomy" id="38414"/>
    <lineage>
        <taxon>Eukaryota</taxon>
        <taxon>Viridiplantae</taxon>
        <taxon>Streptophyta</taxon>
        <taxon>Embryophyta</taxon>
        <taxon>Tracheophyta</taxon>
        <taxon>Spermatophyta</taxon>
        <taxon>Magnoliopsida</taxon>
        <taxon>Liliopsida</taxon>
        <taxon>Poales</taxon>
        <taxon>Poaceae</taxon>
        <taxon>PACMAD clade</taxon>
        <taxon>Chloridoideae</taxon>
        <taxon>Eragrostideae</taxon>
        <taxon>Eragrostidinae</taxon>
        <taxon>Eragrostis</taxon>
    </lineage>
</organism>
<sequence length="365" mass="39745">MTSAPGQQCKTLALRFLLRLAVAGSQLVPVVLLEAVPISIRVFEDLIRRQAPSGFTMTLVDFIDVSSDEEIQKGHELDLGTNFIDLSRDDKPTWEHRGVCGQGHAAHHQALPCDPTVFISTDEGSQQDLEPGNAAEAAASFLVTENEGVGTATSLNFHQSSTAVISPCKEYRVASQTAAHGAISTSPKAPTPETPSTTWRSPRLKKRHEDSHDKSCLLCRKTTSGRRKTKDKSQQKNKMRSSSVETSSSNRGCSLLVDSPFSEAPSTTWSSPRLKKKHEGNHNKSMIDLAVELKSSTDPLWETTSVRRKQKDKSQQKNKMCSSSVETTPSKRGCSLLVDSRFSEADAVAAQAEEVDQTGSLVANP</sequence>
<dbReference type="EMBL" id="RWGY01000039">
    <property type="protein sequence ID" value="TVU11221.1"/>
    <property type="molecule type" value="Genomic_DNA"/>
</dbReference>
<name>A0A5J9TKK9_9POAL</name>
<protein>
    <submittedName>
        <fullName evidence="2">Uncharacterized protein</fullName>
    </submittedName>
</protein>
<reference evidence="2 3" key="1">
    <citation type="journal article" date="2019" name="Sci. Rep.">
        <title>A high-quality genome of Eragrostis curvula grass provides insights into Poaceae evolution and supports new strategies to enhance forage quality.</title>
        <authorList>
            <person name="Carballo J."/>
            <person name="Santos B.A.C.M."/>
            <person name="Zappacosta D."/>
            <person name="Garbus I."/>
            <person name="Selva J.P."/>
            <person name="Gallo C.A."/>
            <person name="Diaz A."/>
            <person name="Albertini E."/>
            <person name="Caccamo M."/>
            <person name="Echenique V."/>
        </authorList>
    </citation>
    <scope>NUCLEOTIDE SEQUENCE [LARGE SCALE GENOMIC DNA]</scope>
    <source>
        <strain evidence="3">cv. Victoria</strain>
        <tissue evidence="2">Leaf</tissue>
    </source>
</reference>
<evidence type="ECO:0000313" key="2">
    <source>
        <dbReference type="EMBL" id="TVU11221.1"/>
    </source>
</evidence>
<dbReference type="Proteomes" id="UP000324897">
    <property type="component" value="Chromosome 3"/>
</dbReference>
<proteinExistence type="predicted"/>
<dbReference type="Gramene" id="TVU11221">
    <property type="protein sequence ID" value="TVU11221"/>
    <property type="gene ID" value="EJB05_44794"/>
</dbReference>
<evidence type="ECO:0000313" key="3">
    <source>
        <dbReference type="Proteomes" id="UP000324897"/>
    </source>
</evidence>